<accession>A0A1B2I3T6</accession>
<proteinExistence type="predicted"/>
<dbReference type="AlphaFoldDB" id="A0A1B2I3T6"/>
<reference evidence="1" key="1">
    <citation type="submission" date="2016-08" db="EMBL/GenBank/DDBJ databases">
        <title>Complete genome of Cloacibacillus porcorum.</title>
        <authorList>
            <person name="Looft T."/>
            <person name="Bayles D.O."/>
            <person name="Alt D.P."/>
        </authorList>
    </citation>
    <scope>NUCLEOTIDE SEQUENCE [LARGE SCALE GENOMIC DNA]</scope>
    <source>
        <strain evidence="1">CL-84</strain>
    </source>
</reference>
<dbReference type="EMBL" id="CP016757">
    <property type="protein sequence ID" value="ANZ44629.1"/>
    <property type="molecule type" value="Genomic_DNA"/>
</dbReference>
<name>A0A1B2I3T6_9BACT</name>
<sequence length="107" mass="11464">MRDDGRENVIRLELVIRREGVEVMNCGNMAAAMQSEMRVELAIVGGEPRVEVCGRTVLGATAEDIAKLFDDLKAGAIAALRSFAPEVKNTSEAGTTEKGDGRCVGIR</sequence>
<organism evidence="1 2">
    <name type="scientific">Cloacibacillus porcorum</name>
    <dbReference type="NCBI Taxonomy" id="1197717"/>
    <lineage>
        <taxon>Bacteria</taxon>
        <taxon>Thermotogati</taxon>
        <taxon>Synergistota</taxon>
        <taxon>Synergistia</taxon>
        <taxon>Synergistales</taxon>
        <taxon>Synergistaceae</taxon>
        <taxon>Cloacibacillus</taxon>
    </lineage>
</organism>
<evidence type="ECO:0000313" key="2">
    <source>
        <dbReference type="Proteomes" id="UP000093044"/>
    </source>
</evidence>
<dbReference type="Proteomes" id="UP000093044">
    <property type="component" value="Chromosome"/>
</dbReference>
<dbReference type="KEGG" id="cpor:BED41_05710"/>
<gene>
    <name evidence="1" type="ORF">BED41_05710</name>
</gene>
<evidence type="ECO:0000313" key="1">
    <source>
        <dbReference type="EMBL" id="ANZ44629.1"/>
    </source>
</evidence>
<protein>
    <submittedName>
        <fullName evidence="1">Uncharacterized protein</fullName>
    </submittedName>
</protein>
<keyword evidence="2" id="KW-1185">Reference proteome</keyword>
<dbReference type="STRING" id="1197717.BED41_05710"/>